<evidence type="ECO:0000313" key="2">
    <source>
        <dbReference type="Proteomes" id="UP001162164"/>
    </source>
</evidence>
<comment type="caution">
    <text evidence="1">The sequence shown here is derived from an EMBL/GenBank/DDBJ whole genome shotgun (WGS) entry which is preliminary data.</text>
</comment>
<reference evidence="1" key="1">
    <citation type="journal article" date="2023" name="Insect Mol. Biol.">
        <title>Genome sequencing provides insights into the evolution of gene families encoding plant cell wall-degrading enzymes in longhorned beetles.</title>
        <authorList>
            <person name="Shin N.R."/>
            <person name="Okamura Y."/>
            <person name="Kirsch R."/>
            <person name="Pauchet Y."/>
        </authorList>
    </citation>
    <scope>NUCLEOTIDE SEQUENCE</scope>
    <source>
        <strain evidence="1">MMC_N1</strain>
    </source>
</reference>
<accession>A0ABQ9K341</accession>
<proteinExistence type="predicted"/>
<dbReference type="Proteomes" id="UP001162164">
    <property type="component" value="Unassembled WGS sequence"/>
</dbReference>
<gene>
    <name evidence="1" type="ORF">NQ317_016941</name>
</gene>
<name>A0ABQ9K341_9CUCU</name>
<protein>
    <submittedName>
        <fullName evidence="1">Uncharacterized protein</fullName>
    </submittedName>
</protein>
<evidence type="ECO:0000313" key="1">
    <source>
        <dbReference type="EMBL" id="KAJ8985030.1"/>
    </source>
</evidence>
<sequence length="205" mass="23490">MENINGGDRKRTCQNINYFHSYTQAASQDSSDDSIKRVTDEFGRHRLTVRKTVTISVPLPQLIPQFLTPLRHVFFNTTLTSFDPVSSISNCKLNQPAELRDLGAVTTAVTPGPMTICFMRIDKFPGPAFKYPILLNANISMLWRKKTKMNILTGHPVVLDIETDIRRVYFCIFNAMMKGPNRNNLEVHQRNLVHDRYIHISLLNN</sequence>
<organism evidence="1 2">
    <name type="scientific">Molorchus minor</name>
    <dbReference type="NCBI Taxonomy" id="1323400"/>
    <lineage>
        <taxon>Eukaryota</taxon>
        <taxon>Metazoa</taxon>
        <taxon>Ecdysozoa</taxon>
        <taxon>Arthropoda</taxon>
        <taxon>Hexapoda</taxon>
        <taxon>Insecta</taxon>
        <taxon>Pterygota</taxon>
        <taxon>Neoptera</taxon>
        <taxon>Endopterygota</taxon>
        <taxon>Coleoptera</taxon>
        <taxon>Polyphaga</taxon>
        <taxon>Cucujiformia</taxon>
        <taxon>Chrysomeloidea</taxon>
        <taxon>Cerambycidae</taxon>
        <taxon>Lamiinae</taxon>
        <taxon>Monochamini</taxon>
        <taxon>Molorchus</taxon>
    </lineage>
</organism>
<dbReference type="EMBL" id="JAPWTJ010000021">
    <property type="protein sequence ID" value="KAJ8985030.1"/>
    <property type="molecule type" value="Genomic_DNA"/>
</dbReference>
<keyword evidence="2" id="KW-1185">Reference proteome</keyword>